<reference evidence="2 3" key="1">
    <citation type="journal article" date="2018" name="PLoS Pathog.">
        <title>Evolution of structural diversity of trichothecenes, a family of toxins produced by plant pathogenic and entomopathogenic fungi.</title>
        <authorList>
            <person name="Proctor R.H."/>
            <person name="McCormick S.P."/>
            <person name="Kim H.S."/>
            <person name="Cardoza R.E."/>
            <person name="Stanley A.M."/>
            <person name="Lindo L."/>
            <person name="Kelly A."/>
            <person name="Brown D.W."/>
            <person name="Lee T."/>
            <person name="Vaughan M.M."/>
            <person name="Alexander N.J."/>
            <person name="Busman M."/>
            <person name="Gutierrez S."/>
        </authorList>
    </citation>
    <scope>NUCLEOTIDE SEQUENCE [LARGE SCALE GENOMIC DNA]</scope>
    <source>
        <strain evidence="2 3">NRRL 20695</strain>
    </source>
</reference>
<accession>A0A395RTG3</accession>
<evidence type="ECO:0000313" key="3">
    <source>
        <dbReference type="Proteomes" id="UP000266234"/>
    </source>
</evidence>
<feature type="compositionally biased region" description="Polar residues" evidence="1">
    <location>
        <begin position="278"/>
        <end position="287"/>
    </location>
</feature>
<feature type="region of interest" description="Disordered" evidence="1">
    <location>
        <begin position="155"/>
        <end position="184"/>
    </location>
</feature>
<dbReference type="OrthoDB" id="3437607at2759"/>
<dbReference type="AlphaFoldDB" id="A0A395RTG3"/>
<organism evidence="2 3">
    <name type="scientific">Fusarium longipes</name>
    <dbReference type="NCBI Taxonomy" id="694270"/>
    <lineage>
        <taxon>Eukaryota</taxon>
        <taxon>Fungi</taxon>
        <taxon>Dikarya</taxon>
        <taxon>Ascomycota</taxon>
        <taxon>Pezizomycotina</taxon>
        <taxon>Sordariomycetes</taxon>
        <taxon>Hypocreomycetidae</taxon>
        <taxon>Hypocreales</taxon>
        <taxon>Nectriaceae</taxon>
        <taxon>Fusarium</taxon>
    </lineage>
</organism>
<comment type="caution">
    <text evidence="2">The sequence shown here is derived from an EMBL/GenBank/DDBJ whole genome shotgun (WGS) entry which is preliminary data.</text>
</comment>
<name>A0A395RTG3_9HYPO</name>
<feature type="compositionally biased region" description="Basic and acidic residues" evidence="1">
    <location>
        <begin position="166"/>
        <end position="184"/>
    </location>
</feature>
<sequence>MYRLKPTTITITASEMTDTEHRSQYRTKLIAHQKRKRHSIVTALGKKEAALGHTMNTRAQTPDIDPTEIRQTRSSSSPDVLEREEEPTSLISLAGNSIPEETDAIRLPIRTRLADRINDTIMREEDEARTAQQLLTTVAVGRPLHWNEPILRIKLGGPTRSSQDSSTHDRSPDSLERVNSRRDADMTTLNIAEELSITPPRRNLSVYSDALPVYGQPQTPRQLPEARHQSRFKGAYTAPIRGRRTEADIDDAPITVRRRRAGRNTSLVGLSPELQGLYTDNQNTDDM</sequence>
<dbReference type="Proteomes" id="UP000266234">
    <property type="component" value="Unassembled WGS sequence"/>
</dbReference>
<gene>
    <name evidence="2" type="ORF">FLONG3_9883</name>
</gene>
<evidence type="ECO:0000256" key="1">
    <source>
        <dbReference type="SAM" id="MobiDB-lite"/>
    </source>
</evidence>
<dbReference type="EMBL" id="PXOG01000271">
    <property type="protein sequence ID" value="RGP63436.1"/>
    <property type="molecule type" value="Genomic_DNA"/>
</dbReference>
<feature type="region of interest" description="Disordered" evidence="1">
    <location>
        <begin position="48"/>
        <end position="87"/>
    </location>
</feature>
<evidence type="ECO:0000313" key="2">
    <source>
        <dbReference type="EMBL" id="RGP63436.1"/>
    </source>
</evidence>
<feature type="region of interest" description="Disordered" evidence="1">
    <location>
        <begin position="265"/>
        <end position="287"/>
    </location>
</feature>
<protein>
    <submittedName>
        <fullName evidence="2">Uncharacterized protein</fullName>
    </submittedName>
</protein>
<proteinExistence type="predicted"/>
<keyword evidence="3" id="KW-1185">Reference proteome</keyword>